<keyword evidence="1" id="KW-0472">Membrane</keyword>
<proteinExistence type="predicted"/>
<sequence length="163" mass="17519">MSDMKVLAALASYPSPVTLRQPQWIRYADIAGALGALAVGYKIGTGTVACPPVGLFLAVVGGLVLGLAVRDLRRPCSLTLNANGFQLRDHKEQVSVPWNYVQHFREVGDEEFTVGFDLVTPDGAMSGTRGLRFPDAFGLDGPDLLALLTQWHAKSLGLPRSID</sequence>
<accession>A0ABT1M507</accession>
<evidence type="ECO:0000256" key="1">
    <source>
        <dbReference type="SAM" id="Phobius"/>
    </source>
</evidence>
<evidence type="ECO:0000313" key="2">
    <source>
        <dbReference type="EMBL" id="MCP9273950.1"/>
    </source>
</evidence>
<evidence type="ECO:0000313" key="3">
    <source>
        <dbReference type="Proteomes" id="UP001651690"/>
    </source>
</evidence>
<keyword evidence="1" id="KW-0812">Transmembrane</keyword>
<protein>
    <recommendedName>
        <fullName evidence="4">PH domain-containing protein</fullName>
    </recommendedName>
</protein>
<feature type="transmembrane region" description="Helical" evidence="1">
    <location>
        <begin position="44"/>
        <end position="69"/>
    </location>
</feature>
<dbReference type="Proteomes" id="UP001651690">
    <property type="component" value="Unassembled WGS sequence"/>
</dbReference>
<organism evidence="2 3">
    <name type="scientific">Mycolicibacterium arenosum</name>
    <dbReference type="NCBI Taxonomy" id="2952157"/>
    <lineage>
        <taxon>Bacteria</taxon>
        <taxon>Bacillati</taxon>
        <taxon>Actinomycetota</taxon>
        <taxon>Actinomycetes</taxon>
        <taxon>Mycobacteriales</taxon>
        <taxon>Mycobacteriaceae</taxon>
        <taxon>Mycolicibacterium</taxon>
    </lineage>
</organism>
<dbReference type="RefSeq" id="WP_255061288.1">
    <property type="nucleotide sequence ID" value="NZ_JANDBD010000007.1"/>
</dbReference>
<name>A0ABT1M507_9MYCO</name>
<comment type="caution">
    <text evidence="2">The sequence shown here is derived from an EMBL/GenBank/DDBJ whole genome shotgun (WGS) entry which is preliminary data.</text>
</comment>
<keyword evidence="1" id="KW-1133">Transmembrane helix</keyword>
<evidence type="ECO:0008006" key="4">
    <source>
        <dbReference type="Google" id="ProtNLM"/>
    </source>
</evidence>
<gene>
    <name evidence="2" type="ORF">NM203_17310</name>
</gene>
<dbReference type="EMBL" id="JANDBD010000007">
    <property type="protein sequence ID" value="MCP9273950.1"/>
    <property type="molecule type" value="Genomic_DNA"/>
</dbReference>
<reference evidence="2 3" key="1">
    <citation type="submission" date="2022-06" db="EMBL/GenBank/DDBJ databases">
        <title>Mycolicibacterium sp. CAU 1645 isolated from seawater.</title>
        <authorList>
            <person name="Kim W."/>
        </authorList>
    </citation>
    <scope>NUCLEOTIDE SEQUENCE [LARGE SCALE GENOMIC DNA]</scope>
    <source>
        <strain evidence="2 3">CAU 1645</strain>
    </source>
</reference>
<keyword evidence="3" id="KW-1185">Reference proteome</keyword>